<dbReference type="EMBL" id="CACSIK010000001">
    <property type="protein sequence ID" value="CAA0094706.1"/>
    <property type="molecule type" value="Genomic_DNA"/>
</dbReference>
<dbReference type="Gene3D" id="2.60.40.420">
    <property type="entry name" value="Cupredoxins - blue copper proteins"/>
    <property type="match status" value="2"/>
</dbReference>
<feature type="signal peptide" evidence="2">
    <location>
        <begin position="1"/>
        <end position="28"/>
    </location>
</feature>
<evidence type="ECO:0000256" key="2">
    <source>
        <dbReference type="SAM" id="SignalP"/>
    </source>
</evidence>
<feature type="compositionally biased region" description="Low complexity" evidence="1">
    <location>
        <begin position="133"/>
        <end position="159"/>
    </location>
</feature>
<name>A0A5S9NVL9_9GAMM</name>
<reference evidence="6 7" key="1">
    <citation type="submission" date="2019-11" db="EMBL/GenBank/DDBJ databases">
        <authorList>
            <person name="Holert J."/>
        </authorList>
    </citation>
    <scope>NUCLEOTIDE SEQUENCE [LARGE SCALE GENOMIC DNA]</scope>
    <source>
        <strain evidence="5">BC3_2A</strain>
        <strain evidence="4">SB11_1A</strain>
    </source>
</reference>
<evidence type="ECO:0000313" key="7">
    <source>
        <dbReference type="Proteomes" id="UP000439591"/>
    </source>
</evidence>
<dbReference type="Pfam" id="PF13473">
    <property type="entry name" value="Cupredoxin_1"/>
    <property type="match status" value="2"/>
</dbReference>
<evidence type="ECO:0000313" key="6">
    <source>
        <dbReference type="Proteomes" id="UP000435877"/>
    </source>
</evidence>
<dbReference type="AlphaFoldDB" id="A0A5S9NVL9"/>
<organism evidence="4 6">
    <name type="scientific">Zhongshania aliphaticivorans</name>
    <dbReference type="NCBI Taxonomy" id="1470434"/>
    <lineage>
        <taxon>Bacteria</taxon>
        <taxon>Pseudomonadati</taxon>
        <taxon>Pseudomonadota</taxon>
        <taxon>Gammaproteobacteria</taxon>
        <taxon>Cellvibrionales</taxon>
        <taxon>Spongiibacteraceae</taxon>
        <taxon>Zhongshania</taxon>
    </lineage>
</organism>
<feature type="chain" id="PRO_5036150442" evidence="2">
    <location>
        <begin position="29"/>
        <end position="264"/>
    </location>
</feature>
<dbReference type="RefSeq" id="WP_159269144.1">
    <property type="nucleotide sequence ID" value="NZ_CACSIK010000001.1"/>
</dbReference>
<evidence type="ECO:0000313" key="5">
    <source>
        <dbReference type="EMBL" id="CAA0112642.1"/>
    </source>
</evidence>
<gene>
    <name evidence="4" type="primary">mauC</name>
    <name evidence="4" type="ORF">IHBHHGIJ_02628</name>
    <name evidence="5" type="ORF">KFEGEMFD_02815</name>
</gene>
<evidence type="ECO:0000256" key="1">
    <source>
        <dbReference type="SAM" id="MobiDB-lite"/>
    </source>
</evidence>
<feature type="domain" description="EfeO-type cupredoxin-like" evidence="3">
    <location>
        <begin position="178"/>
        <end position="263"/>
    </location>
</feature>
<dbReference type="EMBL" id="CACSIM010000004">
    <property type="protein sequence ID" value="CAA0112642.1"/>
    <property type="molecule type" value="Genomic_DNA"/>
</dbReference>
<dbReference type="OrthoDB" id="9757546at2"/>
<dbReference type="Proteomes" id="UP000439591">
    <property type="component" value="Unassembled WGS sequence"/>
</dbReference>
<sequence length="264" mass="28180">MKKYYCMYTAAALTTMFLGAFISADVLAAGADAKVAIKSYKFGPQAITVQPGQSVVWENMDSSTHTVLIDGKESPRLRKGDDYSQMFSEPGVHKYQCGLHSSMKGVITVASAGMASSTSAHVAPSAVQVSSPSAVHVHSSSPSVPKQVTPSVPSRVSSSMAIKKVGSPSPSPVAPTPDAAHQKPNTVSIVDFMRFTPTVLKVKAGTTVTWDNLDGSNHIIQMGNVRSPRMRHHSSFTYTFDKPGEYPYICAIHGDKMSGTIIVM</sequence>
<dbReference type="InterPro" id="IPR028096">
    <property type="entry name" value="EfeO_Cupredoxin"/>
</dbReference>
<evidence type="ECO:0000259" key="3">
    <source>
        <dbReference type="Pfam" id="PF13473"/>
    </source>
</evidence>
<evidence type="ECO:0000313" key="4">
    <source>
        <dbReference type="EMBL" id="CAA0094706.1"/>
    </source>
</evidence>
<dbReference type="InterPro" id="IPR008972">
    <property type="entry name" value="Cupredoxin"/>
</dbReference>
<dbReference type="SUPFAM" id="SSF49503">
    <property type="entry name" value="Cupredoxins"/>
    <property type="match status" value="2"/>
</dbReference>
<dbReference type="PANTHER" id="PTHR36507">
    <property type="entry name" value="BLL1555 PROTEIN"/>
    <property type="match status" value="1"/>
</dbReference>
<feature type="domain" description="EfeO-type cupredoxin-like" evidence="3">
    <location>
        <begin position="14"/>
        <end position="109"/>
    </location>
</feature>
<protein>
    <submittedName>
        <fullName evidence="4">Amicyanin-alpha</fullName>
    </submittedName>
</protein>
<dbReference type="PANTHER" id="PTHR36507:SF1">
    <property type="entry name" value="BLL1555 PROTEIN"/>
    <property type="match status" value="1"/>
</dbReference>
<dbReference type="InterPro" id="IPR052721">
    <property type="entry name" value="ET_Amicyanin"/>
</dbReference>
<dbReference type="Proteomes" id="UP000435877">
    <property type="component" value="Unassembled WGS sequence"/>
</dbReference>
<accession>A0A5S9NVL9</accession>
<keyword evidence="2" id="KW-0732">Signal</keyword>
<feature type="region of interest" description="Disordered" evidence="1">
    <location>
        <begin position="133"/>
        <end position="182"/>
    </location>
</feature>
<proteinExistence type="predicted"/>
<keyword evidence="6" id="KW-1185">Reference proteome</keyword>